<organism evidence="2 3">
    <name type="scientific">Amborella trichopoda</name>
    <dbReference type="NCBI Taxonomy" id="13333"/>
    <lineage>
        <taxon>Eukaryota</taxon>
        <taxon>Viridiplantae</taxon>
        <taxon>Streptophyta</taxon>
        <taxon>Embryophyta</taxon>
        <taxon>Tracheophyta</taxon>
        <taxon>Spermatophyta</taxon>
        <taxon>Magnoliopsida</taxon>
        <taxon>Amborellales</taxon>
        <taxon>Amborellaceae</taxon>
        <taxon>Amborella</taxon>
    </lineage>
</organism>
<reference evidence="3" key="1">
    <citation type="journal article" date="2013" name="Science">
        <title>The Amborella genome and the evolution of flowering plants.</title>
        <authorList>
            <consortium name="Amborella Genome Project"/>
        </authorList>
    </citation>
    <scope>NUCLEOTIDE SEQUENCE [LARGE SCALE GENOMIC DNA]</scope>
</reference>
<evidence type="ECO:0000313" key="2">
    <source>
        <dbReference type="EMBL" id="ERN19308.1"/>
    </source>
</evidence>
<dbReference type="InterPro" id="IPR002562">
    <property type="entry name" value="3'-5'_exonuclease_dom"/>
</dbReference>
<name>U5DFV3_AMBTC</name>
<dbReference type="GO" id="GO:0003676">
    <property type="term" value="F:nucleic acid binding"/>
    <property type="evidence" value="ECO:0007669"/>
    <property type="project" value="InterPro"/>
</dbReference>
<dbReference type="HOGENOM" id="CLU_040734_0_0_1"/>
<dbReference type="GO" id="GO:0008408">
    <property type="term" value="F:3'-5' exonuclease activity"/>
    <property type="evidence" value="ECO:0007669"/>
    <property type="project" value="InterPro"/>
</dbReference>
<dbReference type="InterPro" id="IPR052408">
    <property type="entry name" value="Exonuclease_MUT-7-like"/>
</dbReference>
<sequence length="536" mass="61197">MDSNQVSSQNCFQVPNQETHFISSPDSSEFFLFIWALNHSSIVGLDSEWKPSQTQNSHNFPKLSILQIACKLTSFSEFPLEDDNSRETDKSNCLVFILDLFSLPPSSIWKPLRDLFISPNVLKLGFKFKQDLIYLSSSLTSQGSEYWFDKVEPYMDIANIYHLLRKNHGGKVRAKESKSLATICEDLLGVHLSKELQCSDWACRPLGEDQISYAAADAQCLLEIFNMFQSKLRYEGLICLESHPSTSIRGLKEILIKKDLGQNVLMHPFCQAVDMIKSIYLQPVVQSVMATNSFSLHCNTPVSSDSLSEIVKRYGETISLKVCDRFPKPSGRKARRRRGVKKCEEEWMENFCDWQGPAPWDSSAGNDGCPKFLCDVMVEGLAKQLRSVGIDAAVPFSKRPEPRQLIDQAIKEKRVLLTRDTKLLRRQYLSRNQMYRVKNLAKDDQLLEVIEAFDLKISEDQLLSRCIKCNGRFIPRPLTGSEAVAAAKGMQAIPECLLLQQDYEFWQCADCNQIYWEGVQYHNAMQKFITICKLNE</sequence>
<dbReference type="InterPro" id="IPR036397">
    <property type="entry name" value="RNaseH_sf"/>
</dbReference>
<dbReference type="Pfam" id="PF01612">
    <property type="entry name" value="DNA_pol_A_exo1"/>
    <property type="match status" value="1"/>
</dbReference>
<evidence type="ECO:0000259" key="1">
    <source>
        <dbReference type="SMART" id="SM00474"/>
    </source>
</evidence>
<proteinExistence type="predicted"/>
<accession>U5DFV3</accession>
<dbReference type="Gene3D" id="3.30.420.10">
    <property type="entry name" value="Ribonuclease H-like superfamily/Ribonuclease H"/>
    <property type="match status" value="1"/>
</dbReference>
<dbReference type="PANTHER" id="PTHR47765">
    <property type="entry name" value="3'-5' EXONUCLEASE DOMAIN-CONTAINING PROTEIN"/>
    <property type="match status" value="1"/>
</dbReference>
<evidence type="ECO:0000313" key="3">
    <source>
        <dbReference type="Proteomes" id="UP000017836"/>
    </source>
</evidence>
<feature type="domain" description="3'-5' exonuclease" evidence="1">
    <location>
        <begin position="19"/>
        <end position="233"/>
    </location>
</feature>
<dbReference type="EMBL" id="KI392069">
    <property type="protein sequence ID" value="ERN19308.1"/>
    <property type="molecule type" value="Genomic_DNA"/>
</dbReference>
<dbReference type="Gramene" id="ERN19308">
    <property type="protein sequence ID" value="ERN19308"/>
    <property type="gene ID" value="AMTR_s00069p00051250"/>
</dbReference>
<dbReference type="GO" id="GO:0006139">
    <property type="term" value="P:nucleobase-containing compound metabolic process"/>
    <property type="evidence" value="ECO:0007669"/>
    <property type="project" value="InterPro"/>
</dbReference>
<protein>
    <recommendedName>
        <fullName evidence="1">3'-5' exonuclease domain-containing protein</fullName>
    </recommendedName>
</protein>
<keyword evidence="3" id="KW-1185">Reference proteome</keyword>
<dbReference type="SMART" id="SM00474">
    <property type="entry name" value="35EXOc"/>
    <property type="match status" value="1"/>
</dbReference>
<dbReference type="InterPro" id="IPR012337">
    <property type="entry name" value="RNaseH-like_sf"/>
</dbReference>
<dbReference type="AlphaFoldDB" id="U5DFV3"/>
<dbReference type="STRING" id="13333.U5DFV3"/>
<dbReference type="PANTHER" id="PTHR47765:SF2">
    <property type="entry name" value="EXONUCLEASE MUT-7 HOMOLOG"/>
    <property type="match status" value="1"/>
</dbReference>
<dbReference type="SUPFAM" id="SSF53098">
    <property type="entry name" value="Ribonuclease H-like"/>
    <property type="match status" value="1"/>
</dbReference>
<dbReference type="InterPro" id="IPR002782">
    <property type="entry name" value="Mut7-C_RNAse_dom"/>
</dbReference>
<dbReference type="OMA" id="NIEFWQC"/>
<dbReference type="eggNOG" id="KOG2207">
    <property type="taxonomic scope" value="Eukaryota"/>
</dbReference>
<dbReference type="Proteomes" id="UP000017836">
    <property type="component" value="Unassembled WGS sequence"/>
</dbReference>
<dbReference type="Pfam" id="PF01927">
    <property type="entry name" value="Mut7-C"/>
    <property type="match status" value="1"/>
</dbReference>
<gene>
    <name evidence="2" type="ORF">AMTR_s00069p00051250</name>
</gene>
<dbReference type="OrthoDB" id="10261556at2759"/>
<dbReference type="KEGG" id="atr:18447686"/>